<reference evidence="1" key="1">
    <citation type="submission" date="2021-11" db="EMBL/GenBank/DDBJ databases">
        <authorList>
            <consortium name="Genoscope - CEA"/>
            <person name="William W."/>
        </authorList>
    </citation>
    <scope>NUCLEOTIDE SEQUENCE</scope>
</reference>
<comment type="caution">
    <text evidence="1">The sequence shown here is derived from an EMBL/GenBank/DDBJ whole genome shotgun (WGS) entry which is preliminary data.</text>
</comment>
<sequence>MGCVISAEDYTPPGTGATEDGPRLVLTSKGAADAIYFENAHALRQPGGALLTLRNGMAVVPRYDYPRKIMEWSYIELGLGPRHMAMRVRLDGEFLVRVHDERVFDIAWWKYEVGNHLSILRSTACHPGHTRYGNGGRSFVVNPDGTISPKCAQHLVLGAGIPTFSFVPAGSPLVCRFQHAKALAAGQQVPLTLASHPGLAVVQVFDEPREAFGEWHYKALGLGPASKAVVASRQGSFFVDKAGWYVCPSMMNIHQGNHTDLVVNRHNHPARIHEEHRKHGGKRPLDFEFHADGSVAPASAPHLRLGCSFPPIGGSAVASEEQYESPMAEPVQGVVVEGVVVAGEVMGVVAKEY</sequence>
<proteinExistence type="predicted"/>
<gene>
    <name evidence="1" type="ORF">PECAL_3P09440</name>
</gene>
<dbReference type="Proteomes" id="UP000789595">
    <property type="component" value="Unassembled WGS sequence"/>
</dbReference>
<evidence type="ECO:0000313" key="2">
    <source>
        <dbReference type="Proteomes" id="UP000789595"/>
    </source>
</evidence>
<accession>A0A8J2SNZ6</accession>
<dbReference type="AlphaFoldDB" id="A0A8J2SNZ6"/>
<keyword evidence="2" id="KW-1185">Reference proteome</keyword>
<name>A0A8J2SNZ6_9STRA</name>
<protein>
    <submittedName>
        <fullName evidence="1">Uncharacterized protein</fullName>
    </submittedName>
</protein>
<organism evidence="1 2">
    <name type="scientific">Pelagomonas calceolata</name>
    <dbReference type="NCBI Taxonomy" id="35677"/>
    <lineage>
        <taxon>Eukaryota</taxon>
        <taxon>Sar</taxon>
        <taxon>Stramenopiles</taxon>
        <taxon>Ochrophyta</taxon>
        <taxon>Pelagophyceae</taxon>
        <taxon>Pelagomonadales</taxon>
        <taxon>Pelagomonadaceae</taxon>
        <taxon>Pelagomonas</taxon>
    </lineage>
</organism>
<dbReference type="EMBL" id="CAKKNE010000003">
    <property type="protein sequence ID" value="CAH0371027.1"/>
    <property type="molecule type" value="Genomic_DNA"/>
</dbReference>
<dbReference type="OrthoDB" id="206619at2759"/>
<evidence type="ECO:0000313" key="1">
    <source>
        <dbReference type="EMBL" id="CAH0371027.1"/>
    </source>
</evidence>